<dbReference type="InterPro" id="IPR057006">
    <property type="entry name" value="Phage_TAC_19"/>
</dbReference>
<accession>W7E032</accession>
<comment type="caution">
    <text evidence="1">The sequence shown here is derived from an EMBL/GenBank/DDBJ whole genome shotgun (WGS) entry which is preliminary data.</text>
</comment>
<dbReference type="EMBL" id="AODM01000016">
    <property type="protein sequence ID" value="EUJ59556.1"/>
    <property type="molecule type" value="Genomic_DNA"/>
</dbReference>
<dbReference type="PATRIC" id="fig|1265822.4.peg.1144"/>
<evidence type="ECO:0000313" key="2">
    <source>
        <dbReference type="Proteomes" id="UP000019241"/>
    </source>
</evidence>
<protein>
    <recommendedName>
        <fullName evidence="3">Phage protein</fullName>
    </recommendedName>
</protein>
<dbReference type="Proteomes" id="UP000019241">
    <property type="component" value="Unassembled WGS sequence"/>
</dbReference>
<evidence type="ECO:0008006" key="3">
    <source>
        <dbReference type="Google" id="ProtNLM"/>
    </source>
</evidence>
<proteinExistence type="predicted"/>
<dbReference type="AlphaFoldDB" id="W7E032"/>
<gene>
    <name evidence="1" type="ORF">MCOL2_05630</name>
</gene>
<sequence>MTQKRKKKNTYTQTYVSARHVRNGLELQAEMTKENSSDLESLDQALAFIVALFDDKKVTADRILDGLAYDELWETIGNILRAVIRGESADGDTSGK</sequence>
<organism evidence="1 2">
    <name type="scientific">Listeria fleischmannii FSL S10-1203</name>
    <dbReference type="NCBI Taxonomy" id="1265822"/>
    <lineage>
        <taxon>Bacteria</taxon>
        <taxon>Bacillati</taxon>
        <taxon>Bacillota</taxon>
        <taxon>Bacilli</taxon>
        <taxon>Bacillales</taxon>
        <taxon>Listeriaceae</taxon>
        <taxon>Listeria</taxon>
    </lineage>
</organism>
<evidence type="ECO:0000313" key="1">
    <source>
        <dbReference type="EMBL" id="EUJ59556.1"/>
    </source>
</evidence>
<reference evidence="1 2" key="1">
    <citation type="submission" date="2012-12" db="EMBL/GenBank/DDBJ databases">
        <title>Novel taxa of Listeriaceae from agricultural environments in the United States.</title>
        <authorList>
            <person name="den Bakker H.C."/>
            <person name="Allred A."/>
            <person name="Warchocki S."/>
            <person name="Wright E.M."/>
            <person name="Burrell A."/>
            <person name="Nightingale K.K."/>
            <person name="Kephart D."/>
            <person name="Wiedmann M."/>
        </authorList>
    </citation>
    <scope>NUCLEOTIDE SEQUENCE [LARGE SCALE GENOMIC DNA]</scope>
    <source>
        <strain evidence="1 2">FSL S10-1203</strain>
    </source>
</reference>
<dbReference type="Pfam" id="PF23857">
    <property type="entry name" value="Phage_TAC_19"/>
    <property type="match status" value="1"/>
</dbReference>
<name>W7E032_9LIST</name>
<dbReference type="NCBIfam" id="NF047360">
    <property type="entry name" value="tail_chap_PVL"/>
    <property type="match status" value="1"/>
</dbReference>